<dbReference type="GO" id="GO:0022625">
    <property type="term" value="C:cytosolic large ribosomal subunit"/>
    <property type="evidence" value="ECO:0007669"/>
    <property type="project" value="TreeGrafter"/>
</dbReference>
<dbReference type="InterPro" id="IPR029751">
    <property type="entry name" value="Ribosomal_L25_dom"/>
</dbReference>
<feature type="domain" description="Large ribosomal subunit protein bL25 beta" evidence="8">
    <location>
        <begin position="99"/>
        <end position="181"/>
    </location>
</feature>
<evidence type="ECO:0000256" key="3">
    <source>
        <dbReference type="ARBA" id="ARBA00022980"/>
    </source>
</evidence>
<dbReference type="Pfam" id="PF14693">
    <property type="entry name" value="Ribosomal_TL5_C"/>
    <property type="match status" value="1"/>
</dbReference>
<dbReference type="NCBIfam" id="TIGR00731">
    <property type="entry name" value="bL25_bact_ctc"/>
    <property type="match status" value="1"/>
</dbReference>
<evidence type="ECO:0000256" key="4">
    <source>
        <dbReference type="ARBA" id="ARBA00023274"/>
    </source>
</evidence>
<proteinExistence type="inferred from homology"/>
<evidence type="ECO:0000256" key="1">
    <source>
        <dbReference type="ARBA" id="ARBA00022730"/>
    </source>
</evidence>
<dbReference type="InterPro" id="IPR011035">
    <property type="entry name" value="Ribosomal_bL25/Gln-tRNA_synth"/>
</dbReference>
<evidence type="ECO:0000259" key="8">
    <source>
        <dbReference type="Pfam" id="PF14693"/>
    </source>
</evidence>
<dbReference type="RefSeq" id="WP_106345761.1">
    <property type="nucleotide sequence ID" value="NZ_PVNE01000019.1"/>
</dbReference>
<evidence type="ECO:0000313" key="10">
    <source>
        <dbReference type="Proteomes" id="UP000237797"/>
    </source>
</evidence>
<dbReference type="Pfam" id="PF01386">
    <property type="entry name" value="Ribosomal_L25p"/>
    <property type="match status" value="1"/>
</dbReference>
<dbReference type="Proteomes" id="UP000237797">
    <property type="component" value="Unassembled WGS sequence"/>
</dbReference>
<dbReference type="GO" id="GO:0003735">
    <property type="term" value="F:structural constituent of ribosome"/>
    <property type="evidence" value="ECO:0007669"/>
    <property type="project" value="InterPro"/>
</dbReference>
<evidence type="ECO:0000256" key="6">
    <source>
        <dbReference type="SAM" id="MobiDB-lite"/>
    </source>
</evidence>
<dbReference type="InterPro" id="IPR020930">
    <property type="entry name" value="Ribosomal_uL5_bac-type"/>
</dbReference>
<dbReference type="EMBL" id="PVNE01000019">
    <property type="protein sequence ID" value="PRX39893.1"/>
    <property type="molecule type" value="Genomic_DNA"/>
</dbReference>
<dbReference type="Gene3D" id="2.170.120.20">
    <property type="entry name" value="Ribosomal protein L25, beta domain"/>
    <property type="match status" value="1"/>
</dbReference>
<reference evidence="9 10" key="1">
    <citation type="submission" date="2018-03" db="EMBL/GenBank/DDBJ databases">
        <title>Genomic Encyclopedia of Archaeal and Bacterial Type Strains, Phase II (KMG-II): from individual species to whole genera.</title>
        <authorList>
            <person name="Goeker M."/>
        </authorList>
    </citation>
    <scope>NUCLEOTIDE SEQUENCE [LARGE SCALE GENOMIC DNA]</scope>
    <source>
        <strain evidence="9 10">DSM 44946</strain>
    </source>
</reference>
<evidence type="ECO:0000256" key="5">
    <source>
        <dbReference type="HAMAP-Rule" id="MF_01334"/>
    </source>
</evidence>
<comment type="subunit">
    <text evidence="5">Part of the 50S ribosomal subunit; part of the 5S rRNA/L5/L18/L25 subcomplex. Contacts the 5S rRNA. Binds to the 5S rRNA independently of L5 and L18.</text>
</comment>
<feature type="compositionally biased region" description="Acidic residues" evidence="6">
    <location>
        <begin position="184"/>
        <end position="203"/>
    </location>
</feature>
<keyword evidence="1 5" id="KW-0699">rRNA-binding</keyword>
<dbReference type="GO" id="GO:0006412">
    <property type="term" value="P:translation"/>
    <property type="evidence" value="ECO:0007669"/>
    <property type="project" value="UniProtKB-UniRule"/>
</dbReference>
<comment type="similarity">
    <text evidence="5">Belongs to the bacterial ribosomal protein bL25 family. CTC subfamily.</text>
</comment>
<comment type="function">
    <text evidence="5">This is one of the proteins that binds to the 5S RNA in the ribosome where it forms part of the central protuberance.</text>
</comment>
<dbReference type="CDD" id="cd00495">
    <property type="entry name" value="Ribosomal_L25_TL5_CTC"/>
    <property type="match status" value="1"/>
</dbReference>
<feature type="region of interest" description="Disordered" evidence="6">
    <location>
        <begin position="179"/>
        <end position="203"/>
    </location>
</feature>
<dbReference type="InterPro" id="IPR020056">
    <property type="entry name" value="Rbsml_bL25/Gln-tRNA_synth_N"/>
</dbReference>
<feature type="domain" description="Large ribosomal subunit protein bL25 L25" evidence="7">
    <location>
        <begin position="5"/>
        <end position="90"/>
    </location>
</feature>
<dbReference type="InterPro" id="IPR020057">
    <property type="entry name" value="Ribosomal_bL25_b-dom"/>
</dbReference>
<dbReference type="GO" id="GO:0008097">
    <property type="term" value="F:5S rRNA binding"/>
    <property type="evidence" value="ECO:0007669"/>
    <property type="project" value="InterPro"/>
</dbReference>
<dbReference type="NCBIfam" id="NF004133">
    <property type="entry name" value="PRK05618.2-4"/>
    <property type="match status" value="1"/>
</dbReference>
<dbReference type="InterPro" id="IPR037121">
    <property type="entry name" value="Ribosomal_bL25_C"/>
</dbReference>
<dbReference type="Gene3D" id="2.40.240.10">
    <property type="entry name" value="Ribosomal Protein L25, Chain P"/>
    <property type="match status" value="1"/>
</dbReference>
<protein>
    <recommendedName>
        <fullName evidence="5">Large ribosomal subunit protein bL25</fullName>
    </recommendedName>
    <alternativeName>
        <fullName evidence="5">General stress protein CTC</fullName>
    </alternativeName>
</protein>
<keyword evidence="10" id="KW-1185">Reference proteome</keyword>
<accession>A0A2T0LCY1</accession>
<comment type="caution">
    <text evidence="9">The sequence shown here is derived from an EMBL/GenBank/DDBJ whole genome shotgun (WGS) entry which is preliminary data.</text>
</comment>
<dbReference type="AlphaFoldDB" id="A0A2T0LCY1"/>
<sequence length="203" mass="22316">MLTLIAEKREARPRSTVTRLRRKGRIPGVLYGKNRDNRLLHVDQGEFIRLLQQGGSSAVLQLQLEGENQAVIVQEVQRDPVKDQILHVDFKAIRMDEPVEKEVPLTLQGESPGVKAGGVLQQQLRYAEIRCLPSQLPGEISVDVSNLEIGDVLTLAEIPLPEGVKLLSDPDQVVVSVLEPQSGAEEEAADEGTDETAETEEGE</sequence>
<dbReference type="HAMAP" id="MF_01334">
    <property type="entry name" value="Ribosomal_bL25_CTC"/>
    <property type="match status" value="1"/>
</dbReference>
<keyword evidence="3 5" id="KW-0689">Ribosomal protein</keyword>
<dbReference type="PANTHER" id="PTHR33284">
    <property type="entry name" value="RIBOSOMAL PROTEIN L25/GLN-TRNA SYNTHETASE, ANTI-CODON-BINDING DOMAIN-CONTAINING PROTEIN"/>
    <property type="match status" value="1"/>
</dbReference>
<keyword evidence="2 5" id="KW-0694">RNA-binding</keyword>
<dbReference type="SUPFAM" id="SSF50715">
    <property type="entry name" value="Ribosomal protein L25-like"/>
    <property type="match status" value="1"/>
</dbReference>
<dbReference type="OrthoDB" id="9790002at2"/>
<name>A0A2T0LCY1_9BACL</name>
<dbReference type="InterPro" id="IPR001021">
    <property type="entry name" value="Ribosomal_bL25_long"/>
</dbReference>
<organism evidence="9 10">
    <name type="scientific">Planifilum fimeticola</name>
    <dbReference type="NCBI Taxonomy" id="201975"/>
    <lineage>
        <taxon>Bacteria</taxon>
        <taxon>Bacillati</taxon>
        <taxon>Bacillota</taxon>
        <taxon>Bacilli</taxon>
        <taxon>Bacillales</taxon>
        <taxon>Thermoactinomycetaceae</taxon>
        <taxon>Planifilum</taxon>
    </lineage>
</organism>
<evidence type="ECO:0000313" key="9">
    <source>
        <dbReference type="EMBL" id="PRX39893.1"/>
    </source>
</evidence>
<evidence type="ECO:0000259" key="7">
    <source>
        <dbReference type="Pfam" id="PF01386"/>
    </source>
</evidence>
<evidence type="ECO:0000256" key="2">
    <source>
        <dbReference type="ARBA" id="ARBA00022884"/>
    </source>
</evidence>
<gene>
    <name evidence="5" type="primary">rplY</name>
    <name evidence="5" type="synonym">ctc</name>
    <name evidence="9" type="ORF">CLV97_11953</name>
</gene>
<dbReference type="PANTHER" id="PTHR33284:SF1">
    <property type="entry name" value="RIBOSOMAL PROTEIN L25_GLN-TRNA SYNTHETASE, ANTI-CODON-BINDING DOMAIN-CONTAINING PROTEIN"/>
    <property type="match status" value="1"/>
</dbReference>
<keyword evidence="4 5" id="KW-0687">Ribonucleoprotein</keyword>